<evidence type="ECO:0000313" key="1">
    <source>
        <dbReference type="EMBL" id="SHG82465.1"/>
    </source>
</evidence>
<dbReference type="OrthoDB" id="1494005at2"/>
<keyword evidence="2" id="KW-1185">Reference proteome</keyword>
<accession>A0A1M5MZ21</accession>
<protein>
    <submittedName>
        <fullName evidence="1">Uncharacterized protein</fullName>
    </submittedName>
</protein>
<dbReference type="EMBL" id="FQVW01000068">
    <property type="protein sequence ID" value="SHG82465.1"/>
    <property type="molecule type" value="Genomic_DNA"/>
</dbReference>
<dbReference type="RefSeq" id="WP_072891952.1">
    <property type="nucleotide sequence ID" value="NZ_FQVW01000068.1"/>
</dbReference>
<name>A0A1M5MZ21_9BACI</name>
<dbReference type="AlphaFoldDB" id="A0A1M5MZ21"/>
<gene>
    <name evidence="1" type="ORF">SAMN05216225_10684</name>
</gene>
<dbReference type="STRING" id="930117.SAMN05216225_10684"/>
<evidence type="ECO:0000313" key="2">
    <source>
        <dbReference type="Proteomes" id="UP000183988"/>
    </source>
</evidence>
<reference evidence="1 2" key="1">
    <citation type="submission" date="2016-11" db="EMBL/GenBank/DDBJ databases">
        <authorList>
            <person name="Jaros S."/>
            <person name="Januszkiewicz K."/>
            <person name="Wedrychowicz H."/>
        </authorList>
    </citation>
    <scope>NUCLEOTIDE SEQUENCE [LARGE SCALE GENOMIC DNA]</scope>
    <source>
        <strain evidence="1 2">IBRC-M 10683</strain>
    </source>
</reference>
<organism evidence="1 2">
    <name type="scientific">Ornithinibacillus halophilus</name>
    <dbReference type="NCBI Taxonomy" id="930117"/>
    <lineage>
        <taxon>Bacteria</taxon>
        <taxon>Bacillati</taxon>
        <taxon>Bacillota</taxon>
        <taxon>Bacilli</taxon>
        <taxon>Bacillales</taxon>
        <taxon>Bacillaceae</taxon>
        <taxon>Ornithinibacillus</taxon>
    </lineage>
</organism>
<proteinExistence type="predicted"/>
<sequence>MTWNEINNKKDIDVFMETFGGFHDSCLKELHMSTDSFVGDELGMAVPLGLDTKVRILFQKQSRNPSAIELYFEEVTEMHIHPRGENQDSIIYDATLIQRDGLFYWADEYGWDPDNYTVGRNSWIAAKKVKWRDVSSWMGQTNRYGVISEDET</sequence>
<dbReference type="Proteomes" id="UP000183988">
    <property type="component" value="Unassembled WGS sequence"/>
</dbReference>